<organism evidence="3 4">
    <name type="scientific">Mariniflexile gromovii</name>
    <dbReference type="NCBI Taxonomy" id="362523"/>
    <lineage>
        <taxon>Bacteria</taxon>
        <taxon>Pseudomonadati</taxon>
        <taxon>Bacteroidota</taxon>
        <taxon>Flavobacteriia</taxon>
        <taxon>Flavobacteriales</taxon>
        <taxon>Flavobacteriaceae</taxon>
        <taxon>Mariniflexile</taxon>
    </lineage>
</organism>
<accession>A0ABS4BQN7</accession>
<comment type="caution">
    <text evidence="3">The sequence shown here is derived from an EMBL/GenBank/DDBJ whole genome shotgun (WGS) entry which is preliminary data.</text>
</comment>
<protein>
    <submittedName>
        <fullName evidence="3">T9SS type A sorting domain-containing protein</fullName>
    </submittedName>
</protein>
<evidence type="ECO:0000259" key="2">
    <source>
        <dbReference type="Pfam" id="PF18962"/>
    </source>
</evidence>
<evidence type="ECO:0000313" key="3">
    <source>
        <dbReference type="EMBL" id="MBP0902412.1"/>
    </source>
</evidence>
<gene>
    <name evidence="3" type="ORF">J8H85_01110</name>
</gene>
<name>A0ABS4BQN7_9FLAO</name>
<dbReference type="Proteomes" id="UP000670776">
    <property type="component" value="Unassembled WGS sequence"/>
</dbReference>
<proteinExistence type="predicted"/>
<sequence length="308" mass="31881">SFSYSAAAFCVNATDPTPTITGLAGGTFSSVPAGLSINAVTGVIDVSASTPNTYTVTYTTAGSCPNSSNVSVTINALDDASFSYSAAAFCVNATDPTPTITGLAGGTFSSVPAGLSINAVTGVIDVSASTPNTYTVTYTTAGSCPNSSNVSVTLEAFDNSVTQNANVLIANQVGASYQWYTCADVLLTDETNQTFTATTLGDYKVVITNGVCSIESACVTVSSLSTDAFENKSKFAMYPNPSKRNVNIKSSLGGDFQIINQLGQTVKTFKVNGNMETTVYVGDLSEGVYFVKATNNTKVFSKKLVIKK</sequence>
<reference evidence="3 4" key="1">
    <citation type="submission" date="2021-04" db="EMBL/GenBank/DDBJ databases">
        <title>Mariniflexile gromovii gen. nov., sp. nov., a gliding bacterium isolated from the sea urchin Strongylocentrotus intermedius.</title>
        <authorList>
            <person name="Ko S."/>
            <person name="Le V."/>
            <person name="Ahn C.-Y."/>
            <person name="Oh H.-M."/>
        </authorList>
    </citation>
    <scope>NUCLEOTIDE SEQUENCE [LARGE SCALE GENOMIC DNA]</scope>
    <source>
        <strain evidence="3 4">KCTC 12570</strain>
    </source>
</reference>
<dbReference type="RefSeq" id="WP_209651806.1">
    <property type="nucleotide sequence ID" value="NZ_JAGJCB010000001.1"/>
</dbReference>
<evidence type="ECO:0000313" key="4">
    <source>
        <dbReference type="Proteomes" id="UP000670776"/>
    </source>
</evidence>
<dbReference type="Pfam" id="PF18962">
    <property type="entry name" value="Por_Secre_tail"/>
    <property type="match status" value="1"/>
</dbReference>
<feature type="non-terminal residue" evidence="3">
    <location>
        <position position="1"/>
    </location>
</feature>
<dbReference type="NCBIfam" id="TIGR04183">
    <property type="entry name" value="Por_Secre_tail"/>
    <property type="match status" value="1"/>
</dbReference>
<dbReference type="InterPro" id="IPR026444">
    <property type="entry name" value="Secre_tail"/>
</dbReference>
<dbReference type="EMBL" id="JAGJCB010000001">
    <property type="protein sequence ID" value="MBP0902412.1"/>
    <property type="molecule type" value="Genomic_DNA"/>
</dbReference>
<keyword evidence="1" id="KW-0732">Signal</keyword>
<keyword evidence="4" id="KW-1185">Reference proteome</keyword>
<evidence type="ECO:0000256" key="1">
    <source>
        <dbReference type="ARBA" id="ARBA00022729"/>
    </source>
</evidence>
<feature type="domain" description="Secretion system C-terminal sorting" evidence="2">
    <location>
        <begin position="237"/>
        <end position="306"/>
    </location>
</feature>